<evidence type="ECO:0000313" key="2">
    <source>
        <dbReference type="EnsemblMetazoa" id="XP_028149302.1"/>
    </source>
</evidence>
<feature type="signal peptide" evidence="1">
    <location>
        <begin position="1"/>
        <end position="17"/>
    </location>
</feature>
<name>A0A6P7GTE9_DIAVI</name>
<gene>
    <name evidence="4" type="primary">LOC114342703</name>
</gene>
<protein>
    <submittedName>
        <fullName evidence="4">Uncharacterized protein LOC114342703</fullName>
    </submittedName>
</protein>
<dbReference type="KEGG" id="dvv:114342703"/>
<reference evidence="2" key="2">
    <citation type="submission" date="2025-05" db="UniProtKB">
        <authorList>
            <consortium name="EnsemblMetazoa"/>
        </authorList>
    </citation>
    <scope>IDENTIFICATION</scope>
</reference>
<keyword evidence="1" id="KW-0732">Signal</keyword>
<dbReference type="RefSeq" id="XP_028149302.1">
    <property type="nucleotide sequence ID" value="XM_028293501.1"/>
</dbReference>
<reference evidence="4" key="1">
    <citation type="submission" date="2025-04" db="UniProtKB">
        <authorList>
            <consortium name="RefSeq"/>
        </authorList>
    </citation>
    <scope>IDENTIFICATION</scope>
    <source>
        <tissue evidence="4">Whole insect</tissue>
    </source>
</reference>
<accession>A0A6P7GTE9</accession>
<dbReference type="GeneID" id="114342703"/>
<dbReference type="AlphaFoldDB" id="A0A6P7GTE9"/>
<evidence type="ECO:0000313" key="3">
    <source>
        <dbReference type="Proteomes" id="UP001652700"/>
    </source>
</evidence>
<organism evidence="4">
    <name type="scientific">Diabrotica virgifera virgifera</name>
    <name type="common">western corn rootworm</name>
    <dbReference type="NCBI Taxonomy" id="50390"/>
    <lineage>
        <taxon>Eukaryota</taxon>
        <taxon>Metazoa</taxon>
        <taxon>Ecdysozoa</taxon>
        <taxon>Arthropoda</taxon>
        <taxon>Hexapoda</taxon>
        <taxon>Insecta</taxon>
        <taxon>Pterygota</taxon>
        <taxon>Neoptera</taxon>
        <taxon>Endopterygota</taxon>
        <taxon>Coleoptera</taxon>
        <taxon>Polyphaga</taxon>
        <taxon>Cucujiformia</taxon>
        <taxon>Chrysomeloidea</taxon>
        <taxon>Chrysomelidae</taxon>
        <taxon>Galerucinae</taxon>
        <taxon>Diabroticina</taxon>
        <taxon>Diabroticites</taxon>
        <taxon>Diabrotica</taxon>
    </lineage>
</organism>
<dbReference type="EnsemblMetazoa" id="XM_028293501.1">
    <property type="protein sequence ID" value="XP_028149302.1"/>
    <property type="gene ID" value="LOC114342703"/>
</dbReference>
<dbReference type="InParanoid" id="A0A6P7GTE9"/>
<dbReference type="OrthoDB" id="6712663at2759"/>
<proteinExistence type="predicted"/>
<sequence>MNWIMLTVFIFLGLTNAEKVPERRAVLRRATRRALESTGGSYFADIENEIINNCVENGLSSSGADDLKVTFAKMKYCMSGTSIYKIAKNEYISKIEECSRDAFRDSTACLANKQKYLPEFVLDYVQSIVEYLYDVKDLYADSEIIGCLKNFGRYAIQIEYIKCLATESQKAGADQNIPNSRQEYCRIYVPASQCFPNTYKQYCPNTEKINKLFTDFNNAVMSPCQE</sequence>
<keyword evidence="3" id="KW-1185">Reference proteome</keyword>
<evidence type="ECO:0000256" key="1">
    <source>
        <dbReference type="SAM" id="SignalP"/>
    </source>
</evidence>
<dbReference type="Proteomes" id="UP001652700">
    <property type="component" value="Unplaced"/>
</dbReference>
<evidence type="ECO:0000313" key="4">
    <source>
        <dbReference type="RefSeq" id="XP_028149302.1"/>
    </source>
</evidence>
<feature type="chain" id="PRO_5028454429" evidence="1">
    <location>
        <begin position="18"/>
        <end position="226"/>
    </location>
</feature>